<evidence type="ECO:0000256" key="1">
    <source>
        <dbReference type="SAM" id="MobiDB-lite"/>
    </source>
</evidence>
<dbReference type="EMBL" id="LGUT01001628">
    <property type="protein sequence ID" value="KOG88565.1"/>
    <property type="molecule type" value="Genomic_DNA"/>
</dbReference>
<evidence type="ECO:0000313" key="2">
    <source>
        <dbReference type="EMBL" id="KOG88565.1"/>
    </source>
</evidence>
<accession>A0ABR5J578</accession>
<feature type="compositionally biased region" description="Basic residues" evidence="1">
    <location>
        <begin position="82"/>
        <end position="92"/>
    </location>
</feature>
<feature type="compositionally biased region" description="Polar residues" evidence="1">
    <location>
        <begin position="18"/>
        <end position="31"/>
    </location>
</feature>
<feature type="non-terminal residue" evidence="2">
    <location>
        <position position="92"/>
    </location>
</feature>
<keyword evidence="3" id="KW-1185">Reference proteome</keyword>
<reference evidence="2 3" key="1">
    <citation type="submission" date="2015-07" db="EMBL/GenBank/DDBJ databases">
        <authorList>
            <person name="Ju K.-S."/>
            <person name="Doroghazi J.R."/>
            <person name="Metcalf W.W."/>
        </authorList>
    </citation>
    <scope>NUCLEOTIDE SEQUENCE [LARGE SCALE GENOMIC DNA]</scope>
    <source>
        <strain evidence="2 3">NRRL B-3589</strain>
    </source>
</reference>
<proteinExistence type="predicted"/>
<gene>
    <name evidence="2" type="ORF">ADK38_19095</name>
</gene>
<name>A0ABR5J578_9ACTN</name>
<feature type="compositionally biased region" description="Gly residues" evidence="1">
    <location>
        <begin position="46"/>
        <end position="62"/>
    </location>
</feature>
<dbReference type="Proteomes" id="UP000037020">
    <property type="component" value="Unassembled WGS sequence"/>
</dbReference>
<protein>
    <submittedName>
        <fullName evidence="2">Uncharacterized protein</fullName>
    </submittedName>
</protein>
<feature type="region of interest" description="Disordered" evidence="1">
    <location>
        <begin position="1"/>
        <end position="92"/>
    </location>
</feature>
<sequence>MTGRGTGEGRTDAARTGVSRTGVSRTDTSLTGVGAPTYREVWGELAPGGGREAPGGAEGVEPGGAVPPAAVDESGPHVLYAHFHRREPRGRG</sequence>
<organism evidence="2 3">
    <name type="scientific">Streptomyces varsoviensis</name>
    <dbReference type="NCBI Taxonomy" id="67373"/>
    <lineage>
        <taxon>Bacteria</taxon>
        <taxon>Bacillati</taxon>
        <taxon>Actinomycetota</taxon>
        <taxon>Actinomycetes</taxon>
        <taxon>Kitasatosporales</taxon>
        <taxon>Streptomycetaceae</taxon>
        <taxon>Streptomyces</taxon>
    </lineage>
</organism>
<comment type="caution">
    <text evidence="2">The sequence shown here is derived from an EMBL/GenBank/DDBJ whole genome shotgun (WGS) entry which is preliminary data.</text>
</comment>
<evidence type="ECO:0000313" key="3">
    <source>
        <dbReference type="Proteomes" id="UP000037020"/>
    </source>
</evidence>